<dbReference type="EMBL" id="ML179280">
    <property type="protein sequence ID" value="THU92403.1"/>
    <property type="molecule type" value="Genomic_DNA"/>
</dbReference>
<dbReference type="OrthoDB" id="3265210at2759"/>
<gene>
    <name evidence="1" type="ORF">K435DRAFT_672145</name>
</gene>
<sequence length="104" mass="11796">MFDTTKFSVEDPLSFEDVPWPVLVSPRKLSLDSISWESVEAFFIYANSSLDSNQYKDLIVASHQHFHPDRWGARGLLKTVVNEGDRDNLSKGKDDVLFSSSMSI</sequence>
<accession>A0A4S8LTM6</accession>
<organism evidence="1 2">
    <name type="scientific">Dendrothele bispora (strain CBS 962.96)</name>
    <dbReference type="NCBI Taxonomy" id="1314807"/>
    <lineage>
        <taxon>Eukaryota</taxon>
        <taxon>Fungi</taxon>
        <taxon>Dikarya</taxon>
        <taxon>Basidiomycota</taxon>
        <taxon>Agaricomycotina</taxon>
        <taxon>Agaricomycetes</taxon>
        <taxon>Agaricomycetidae</taxon>
        <taxon>Agaricales</taxon>
        <taxon>Agaricales incertae sedis</taxon>
        <taxon>Dendrothele</taxon>
    </lineage>
</organism>
<reference evidence="1 2" key="1">
    <citation type="journal article" date="2019" name="Nat. Ecol. Evol.">
        <title>Megaphylogeny resolves global patterns of mushroom evolution.</title>
        <authorList>
            <person name="Varga T."/>
            <person name="Krizsan K."/>
            <person name="Foldi C."/>
            <person name="Dima B."/>
            <person name="Sanchez-Garcia M."/>
            <person name="Sanchez-Ramirez S."/>
            <person name="Szollosi G.J."/>
            <person name="Szarkandi J.G."/>
            <person name="Papp V."/>
            <person name="Albert L."/>
            <person name="Andreopoulos W."/>
            <person name="Angelini C."/>
            <person name="Antonin V."/>
            <person name="Barry K.W."/>
            <person name="Bougher N.L."/>
            <person name="Buchanan P."/>
            <person name="Buyck B."/>
            <person name="Bense V."/>
            <person name="Catcheside P."/>
            <person name="Chovatia M."/>
            <person name="Cooper J."/>
            <person name="Damon W."/>
            <person name="Desjardin D."/>
            <person name="Finy P."/>
            <person name="Geml J."/>
            <person name="Haridas S."/>
            <person name="Hughes K."/>
            <person name="Justo A."/>
            <person name="Karasinski D."/>
            <person name="Kautmanova I."/>
            <person name="Kiss B."/>
            <person name="Kocsube S."/>
            <person name="Kotiranta H."/>
            <person name="LaButti K.M."/>
            <person name="Lechner B.E."/>
            <person name="Liimatainen K."/>
            <person name="Lipzen A."/>
            <person name="Lukacs Z."/>
            <person name="Mihaltcheva S."/>
            <person name="Morgado L.N."/>
            <person name="Niskanen T."/>
            <person name="Noordeloos M.E."/>
            <person name="Ohm R.A."/>
            <person name="Ortiz-Santana B."/>
            <person name="Ovrebo C."/>
            <person name="Racz N."/>
            <person name="Riley R."/>
            <person name="Savchenko A."/>
            <person name="Shiryaev A."/>
            <person name="Soop K."/>
            <person name="Spirin V."/>
            <person name="Szebenyi C."/>
            <person name="Tomsovsky M."/>
            <person name="Tulloss R.E."/>
            <person name="Uehling J."/>
            <person name="Grigoriev I.V."/>
            <person name="Vagvolgyi C."/>
            <person name="Papp T."/>
            <person name="Martin F.M."/>
            <person name="Miettinen O."/>
            <person name="Hibbett D.S."/>
            <person name="Nagy L.G."/>
        </authorList>
    </citation>
    <scope>NUCLEOTIDE SEQUENCE [LARGE SCALE GENOMIC DNA]</scope>
    <source>
        <strain evidence="1 2">CBS 962.96</strain>
    </source>
</reference>
<evidence type="ECO:0000313" key="1">
    <source>
        <dbReference type="EMBL" id="THU92403.1"/>
    </source>
</evidence>
<keyword evidence="2" id="KW-1185">Reference proteome</keyword>
<proteinExistence type="predicted"/>
<name>A0A4S8LTM6_DENBC</name>
<dbReference type="AlphaFoldDB" id="A0A4S8LTM6"/>
<evidence type="ECO:0000313" key="2">
    <source>
        <dbReference type="Proteomes" id="UP000297245"/>
    </source>
</evidence>
<dbReference type="Proteomes" id="UP000297245">
    <property type="component" value="Unassembled WGS sequence"/>
</dbReference>
<protein>
    <submittedName>
        <fullName evidence="1">Uncharacterized protein</fullName>
    </submittedName>
</protein>